<dbReference type="Proteomes" id="UP000307756">
    <property type="component" value="Unassembled WGS sequence"/>
</dbReference>
<evidence type="ECO:0000313" key="3">
    <source>
        <dbReference type="EMBL" id="TKC19546.1"/>
    </source>
</evidence>
<feature type="region of interest" description="Disordered" evidence="1">
    <location>
        <begin position="23"/>
        <end position="118"/>
    </location>
</feature>
<dbReference type="PROSITE" id="PS51257">
    <property type="entry name" value="PROKAR_LIPOPROTEIN"/>
    <property type="match status" value="1"/>
</dbReference>
<keyword evidence="4" id="KW-1185">Reference proteome</keyword>
<evidence type="ECO:0000256" key="1">
    <source>
        <dbReference type="SAM" id="MobiDB-lite"/>
    </source>
</evidence>
<keyword evidence="2" id="KW-0732">Signal</keyword>
<evidence type="ECO:0000256" key="2">
    <source>
        <dbReference type="SAM" id="SignalP"/>
    </source>
</evidence>
<dbReference type="AlphaFoldDB" id="A0A4U1DDR2"/>
<dbReference type="EMBL" id="SWBM01000001">
    <property type="protein sequence ID" value="TKC19546.1"/>
    <property type="molecule type" value="Genomic_DNA"/>
</dbReference>
<gene>
    <name evidence="3" type="ORF">FA727_08395</name>
</gene>
<protein>
    <submittedName>
        <fullName evidence="3">Uncharacterized protein</fullName>
    </submittedName>
</protein>
<proteinExistence type="predicted"/>
<sequence>MNKKLLLTAVSATLSLGILGACGVDNNRMNNDDDNDVNYSPVRYDRQDNGIFDNRDNDGFEPVRFDNNDNNYRRNDNVDRDFNTDLIDNNRGSNGIDPGTNGRTNEPTGTRGTMRSGS</sequence>
<feature type="compositionally biased region" description="Basic and acidic residues" evidence="1">
    <location>
        <begin position="43"/>
        <end position="83"/>
    </location>
</feature>
<evidence type="ECO:0000313" key="4">
    <source>
        <dbReference type="Proteomes" id="UP000307756"/>
    </source>
</evidence>
<feature type="compositionally biased region" description="Polar residues" evidence="1">
    <location>
        <begin position="101"/>
        <end position="118"/>
    </location>
</feature>
<feature type="signal peptide" evidence="2">
    <location>
        <begin position="1"/>
        <end position="20"/>
    </location>
</feature>
<accession>A0A4U1DDR2</accession>
<name>A0A4U1DDR2_9BACI</name>
<comment type="caution">
    <text evidence="3">The sequence shown here is derived from an EMBL/GenBank/DDBJ whole genome shotgun (WGS) entry which is preliminary data.</text>
</comment>
<reference evidence="3 4" key="1">
    <citation type="journal article" date="2011" name="J. Microbiol.">
        <title>Bacillus kyonggiensis sp. nov., isolated from soil of a lettuce field.</title>
        <authorList>
            <person name="Dong K."/>
            <person name="Lee S."/>
        </authorList>
    </citation>
    <scope>NUCLEOTIDE SEQUENCE [LARGE SCALE GENOMIC DNA]</scope>
    <source>
        <strain evidence="3 4">NB22</strain>
    </source>
</reference>
<feature type="chain" id="PRO_5038732725" evidence="2">
    <location>
        <begin position="21"/>
        <end position="118"/>
    </location>
</feature>
<organism evidence="3 4">
    <name type="scientific">Robertmurraya kyonggiensis</name>
    <dbReference type="NCBI Taxonomy" id="1037680"/>
    <lineage>
        <taxon>Bacteria</taxon>
        <taxon>Bacillati</taxon>
        <taxon>Bacillota</taxon>
        <taxon>Bacilli</taxon>
        <taxon>Bacillales</taxon>
        <taxon>Bacillaceae</taxon>
        <taxon>Robertmurraya</taxon>
    </lineage>
</organism>